<dbReference type="AlphaFoldDB" id="A0A5C6AT03"/>
<dbReference type="RefSeq" id="WP_146575756.1">
    <property type="nucleotide sequence ID" value="NZ_SJPM01000001.1"/>
</dbReference>
<organism evidence="3 4">
    <name type="scientific">Neorhodopirellula pilleata</name>
    <dbReference type="NCBI Taxonomy" id="2714738"/>
    <lineage>
        <taxon>Bacteria</taxon>
        <taxon>Pseudomonadati</taxon>
        <taxon>Planctomycetota</taxon>
        <taxon>Planctomycetia</taxon>
        <taxon>Pirellulales</taxon>
        <taxon>Pirellulaceae</taxon>
        <taxon>Neorhodopirellula</taxon>
    </lineage>
</organism>
<dbReference type="PANTHER" id="PTHR14969:SF13">
    <property type="entry name" value="AT30094P"/>
    <property type="match status" value="1"/>
</dbReference>
<keyword evidence="4" id="KW-1185">Reference proteome</keyword>
<dbReference type="Gene3D" id="1.20.144.10">
    <property type="entry name" value="Phosphatidic acid phosphatase type 2/haloperoxidase"/>
    <property type="match status" value="1"/>
</dbReference>
<feature type="transmembrane region" description="Helical" evidence="1">
    <location>
        <begin position="147"/>
        <end position="165"/>
    </location>
</feature>
<dbReference type="PANTHER" id="PTHR14969">
    <property type="entry name" value="SPHINGOSINE-1-PHOSPHATE PHOSPHOHYDROLASE"/>
    <property type="match status" value="1"/>
</dbReference>
<reference evidence="3 4" key="1">
    <citation type="submission" date="2019-02" db="EMBL/GenBank/DDBJ databases">
        <title>Deep-cultivation of Planctomycetes and their phenomic and genomic characterization uncovers novel biology.</title>
        <authorList>
            <person name="Wiegand S."/>
            <person name="Jogler M."/>
            <person name="Boedeker C."/>
            <person name="Pinto D."/>
            <person name="Vollmers J."/>
            <person name="Rivas-Marin E."/>
            <person name="Kohn T."/>
            <person name="Peeters S.H."/>
            <person name="Heuer A."/>
            <person name="Rast P."/>
            <person name="Oberbeckmann S."/>
            <person name="Bunk B."/>
            <person name="Jeske O."/>
            <person name="Meyerdierks A."/>
            <person name="Storesund J.E."/>
            <person name="Kallscheuer N."/>
            <person name="Luecker S."/>
            <person name="Lage O.M."/>
            <person name="Pohl T."/>
            <person name="Merkel B.J."/>
            <person name="Hornburger P."/>
            <person name="Mueller R.-W."/>
            <person name="Bruemmer F."/>
            <person name="Labrenz M."/>
            <person name="Spormann A.M."/>
            <person name="Op Den Camp H."/>
            <person name="Overmann J."/>
            <person name="Amann R."/>
            <person name="Jetten M.S.M."/>
            <person name="Mascher T."/>
            <person name="Medema M.H."/>
            <person name="Devos D.P."/>
            <person name="Kaster A.-K."/>
            <person name="Ovreas L."/>
            <person name="Rohde M."/>
            <person name="Galperin M.Y."/>
            <person name="Jogler C."/>
        </authorList>
    </citation>
    <scope>NUCLEOTIDE SEQUENCE [LARGE SCALE GENOMIC DNA]</scope>
    <source>
        <strain evidence="3 4">Pla100</strain>
    </source>
</reference>
<dbReference type="Proteomes" id="UP000316213">
    <property type="component" value="Unassembled WGS sequence"/>
</dbReference>
<keyword evidence="1" id="KW-0472">Membrane</keyword>
<proteinExistence type="predicted"/>
<dbReference type="EMBL" id="SJPM01000001">
    <property type="protein sequence ID" value="TWU03183.1"/>
    <property type="molecule type" value="Genomic_DNA"/>
</dbReference>
<dbReference type="CDD" id="cd03392">
    <property type="entry name" value="PAP2_like_2"/>
    <property type="match status" value="1"/>
</dbReference>
<gene>
    <name evidence="3" type="ORF">Pla100_01010</name>
</gene>
<keyword evidence="1" id="KW-0812">Transmembrane</keyword>
<feature type="transmembrane region" description="Helical" evidence="1">
    <location>
        <begin position="12"/>
        <end position="33"/>
    </location>
</feature>
<feature type="transmembrane region" description="Helical" evidence="1">
    <location>
        <begin position="204"/>
        <end position="222"/>
    </location>
</feature>
<sequence length="240" mass="26437">MQSLRPIYRWIVSHELATIILLAVIGAGTWGFVSIADEVFEGDTHRLDESILLSMRTPGDTSDPIGPNWFEEAGRDVTALGSVAALTLFTASFGGYLFVKKQPWVAVFVVVSIAAGTGVSTALKSGFDRPRPDLVPHETQIYTKSFPSGHSAMSSLVYLTLGAVMARAERDRRTKAFLMMVPIFLAILIGVSRVYMGVHWPTDVLAGWLFGITWAAASWLVFRYIQRRYALPVDAEDPRA</sequence>
<dbReference type="InterPro" id="IPR036938">
    <property type="entry name" value="PAP2/HPO_sf"/>
</dbReference>
<feature type="transmembrane region" description="Helical" evidence="1">
    <location>
        <begin position="177"/>
        <end position="198"/>
    </location>
</feature>
<accession>A0A5C6AT03</accession>
<dbReference type="Pfam" id="PF01569">
    <property type="entry name" value="PAP2"/>
    <property type="match status" value="1"/>
</dbReference>
<dbReference type="SMART" id="SM00014">
    <property type="entry name" value="acidPPc"/>
    <property type="match status" value="1"/>
</dbReference>
<feature type="domain" description="Phosphatidic acid phosphatase type 2/haloperoxidase" evidence="2">
    <location>
        <begin position="105"/>
        <end position="219"/>
    </location>
</feature>
<evidence type="ECO:0000313" key="4">
    <source>
        <dbReference type="Proteomes" id="UP000316213"/>
    </source>
</evidence>
<keyword evidence="1" id="KW-1133">Transmembrane helix</keyword>
<evidence type="ECO:0000256" key="1">
    <source>
        <dbReference type="SAM" id="Phobius"/>
    </source>
</evidence>
<name>A0A5C6AT03_9BACT</name>
<evidence type="ECO:0000259" key="2">
    <source>
        <dbReference type="SMART" id="SM00014"/>
    </source>
</evidence>
<dbReference type="InterPro" id="IPR000326">
    <property type="entry name" value="PAP2/HPO"/>
</dbReference>
<comment type="caution">
    <text evidence="3">The sequence shown here is derived from an EMBL/GenBank/DDBJ whole genome shotgun (WGS) entry which is preliminary data.</text>
</comment>
<dbReference type="OrthoDB" id="9789113at2"/>
<feature type="transmembrane region" description="Helical" evidence="1">
    <location>
        <begin position="77"/>
        <end position="98"/>
    </location>
</feature>
<dbReference type="SUPFAM" id="SSF48317">
    <property type="entry name" value="Acid phosphatase/Vanadium-dependent haloperoxidase"/>
    <property type="match status" value="1"/>
</dbReference>
<feature type="transmembrane region" description="Helical" evidence="1">
    <location>
        <begin position="105"/>
        <end position="127"/>
    </location>
</feature>
<protein>
    <submittedName>
        <fullName evidence="3">Phosphatidylglycerophosphatase B</fullName>
    </submittedName>
</protein>
<evidence type="ECO:0000313" key="3">
    <source>
        <dbReference type="EMBL" id="TWU03183.1"/>
    </source>
</evidence>